<comment type="caution">
    <text evidence="1">The sequence shown here is derived from an EMBL/GenBank/DDBJ whole genome shotgun (WGS) entry which is preliminary data.</text>
</comment>
<sequence length="110" mass="12925">MHKVRYDQSCWFAPLPAPPYGESARFTTFITFRFWRLFRGPNRCFNATERRVFCVNSHRPFDITYILSTSRIAQALRLLCNRRLDHYGLRFLQAAPVGQAPAQIHSYAEL</sequence>
<accession>A0AAV7KLH4</accession>
<protein>
    <submittedName>
        <fullName evidence="1">Uncharacterized protein</fullName>
    </submittedName>
</protein>
<keyword evidence="2" id="KW-1185">Reference proteome</keyword>
<dbReference type="EMBL" id="JANPWB010000016">
    <property type="protein sequence ID" value="KAJ1079861.1"/>
    <property type="molecule type" value="Genomic_DNA"/>
</dbReference>
<dbReference type="Proteomes" id="UP001066276">
    <property type="component" value="Chromosome 12"/>
</dbReference>
<reference evidence="1" key="1">
    <citation type="journal article" date="2022" name="bioRxiv">
        <title>Sequencing and chromosome-scale assembly of the giantPleurodeles waltlgenome.</title>
        <authorList>
            <person name="Brown T."/>
            <person name="Elewa A."/>
            <person name="Iarovenko S."/>
            <person name="Subramanian E."/>
            <person name="Araus A.J."/>
            <person name="Petzold A."/>
            <person name="Susuki M."/>
            <person name="Suzuki K.-i.T."/>
            <person name="Hayashi T."/>
            <person name="Toyoda A."/>
            <person name="Oliveira C."/>
            <person name="Osipova E."/>
            <person name="Leigh N.D."/>
            <person name="Simon A."/>
            <person name="Yun M.H."/>
        </authorList>
    </citation>
    <scope>NUCLEOTIDE SEQUENCE</scope>
    <source>
        <strain evidence="1">20211129_DDA</strain>
        <tissue evidence="1">Liver</tissue>
    </source>
</reference>
<dbReference type="AlphaFoldDB" id="A0AAV7KLH4"/>
<gene>
    <name evidence="1" type="ORF">NDU88_000093</name>
</gene>
<evidence type="ECO:0000313" key="2">
    <source>
        <dbReference type="Proteomes" id="UP001066276"/>
    </source>
</evidence>
<name>A0AAV7KLH4_PLEWA</name>
<evidence type="ECO:0000313" key="1">
    <source>
        <dbReference type="EMBL" id="KAJ1079861.1"/>
    </source>
</evidence>
<organism evidence="1 2">
    <name type="scientific">Pleurodeles waltl</name>
    <name type="common">Iberian ribbed newt</name>
    <dbReference type="NCBI Taxonomy" id="8319"/>
    <lineage>
        <taxon>Eukaryota</taxon>
        <taxon>Metazoa</taxon>
        <taxon>Chordata</taxon>
        <taxon>Craniata</taxon>
        <taxon>Vertebrata</taxon>
        <taxon>Euteleostomi</taxon>
        <taxon>Amphibia</taxon>
        <taxon>Batrachia</taxon>
        <taxon>Caudata</taxon>
        <taxon>Salamandroidea</taxon>
        <taxon>Salamandridae</taxon>
        <taxon>Pleurodelinae</taxon>
        <taxon>Pleurodeles</taxon>
    </lineage>
</organism>
<proteinExistence type="predicted"/>